<dbReference type="EMBL" id="BSTI01000003">
    <property type="protein sequence ID" value="GLY65029.1"/>
    <property type="molecule type" value="Genomic_DNA"/>
</dbReference>
<feature type="domain" description="HTH tetR-type" evidence="5">
    <location>
        <begin position="11"/>
        <end position="71"/>
    </location>
</feature>
<evidence type="ECO:0000256" key="3">
    <source>
        <dbReference type="ARBA" id="ARBA00023163"/>
    </source>
</evidence>
<dbReference type="Gene3D" id="1.10.357.10">
    <property type="entry name" value="Tetracycline Repressor, domain 2"/>
    <property type="match status" value="1"/>
</dbReference>
<evidence type="ECO:0000259" key="5">
    <source>
        <dbReference type="PROSITE" id="PS50977"/>
    </source>
</evidence>
<dbReference type="PRINTS" id="PR00455">
    <property type="entry name" value="HTHTETR"/>
</dbReference>
<evidence type="ECO:0000256" key="1">
    <source>
        <dbReference type="ARBA" id="ARBA00023015"/>
    </source>
</evidence>
<gene>
    <name evidence="6" type="ORF">Atai01_16480</name>
</gene>
<accession>A0A9W6QVU4</accession>
<organism evidence="6 7">
    <name type="scientific">Amycolatopsis taiwanensis</name>
    <dbReference type="NCBI Taxonomy" id="342230"/>
    <lineage>
        <taxon>Bacteria</taxon>
        <taxon>Bacillati</taxon>
        <taxon>Actinomycetota</taxon>
        <taxon>Actinomycetes</taxon>
        <taxon>Pseudonocardiales</taxon>
        <taxon>Pseudonocardiaceae</taxon>
        <taxon>Amycolatopsis</taxon>
    </lineage>
</organism>
<dbReference type="Pfam" id="PF00440">
    <property type="entry name" value="TetR_N"/>
    <property type="match status" value="1"/>
</dbReference>
<evidence type="ECO:0000313" key="7">
    <source>
        <dbReference type="Proteomes" id="UP001165136"/>
    </source>
</evidence>
<dbReference type="RefSeq" id="WP_285486407.1">
    <property type="nucleotide sequence ID" value="NZ_BSTI01000003.1"/>
</dbReference>
<feature type="DNA-binding region" description="H-T-H motif" evidence="4">
    <location>
        <begin position="34"/>
        <end position="53"/>
    </location>
</feature>
<keyword evidence="7" id="KW-1185">Reference proteome</keyword>
<protein>
    <submittedName>
        <fullName evidence="6">TetR family transcriptional regulator</fullName>
    </submittedName>
</protein>
<dbReference type="GO" id="GO:0003700">
    <property type="term" value="F:DNA-binding transcription factor activity"/>
    <property type="evidence" value="ECO:0007669"/>
    <property type="project" value="TreeGrafter"/>
</dbReference>
<proteinExistence type="predicted"/>
<dbReference type="InterPro" id="IPR009057">
    <property type="entry name" value="Homeodomain-like_sf"/>
</dbReference>
<dbReference type="Proteomes" id="UP001165136">
    <property type="component" value="Unassembled WGS sequence"/>
</dbReference>
<dbReference type="InterPro" id="IPR050109">
    <property type="entry name" value="HTH-type_TetR-like_transc_reg"/>
</dbReference>
<dbReference type="Gene3D" id="1.10.10.60">
    <property type="entry name" value="Homeodomain-like"/>
    <property type="match status" value="1"/>
</dbReference>
<comment type="caution">
    <text evidence="6">The sequence shown here is derived from an EMBL/GenBank/DDBJ whole genome shotgun (WGS) entry which is preliminary data.</text>
</comment>
<evidence type="ECO:0000313" key="6">
    <source>
        <dbReference type="EMBL" id="GLY65029.1"/>
    </source>
</evidence>
<keyword evidence="3" id="KW-0804">Transcription</keyword>
<sequence>MSEGLRERKKRQTRQRITEVATGLFVERGFEQVTIAEVAAAAEVSVNTVYNYFQAKEDLVLPPEEASPQRLADMVRQRRPGESAAHAIVRCLRDEARRRDRKLGLTRGFGRVFDMMRGSPTLTARLEALGQEMTGALAAVLAEETGAAPDDLLPRVIAYQLGCMHSLVYAEIGKRVAAGEDFDSIAEATLDLLDAVEDVLGERVLNYAVRNARPAPRPE</sequence>
<reference evidence="6" key="1">
    <citation type="submission" date="2023-03" db="EMBL/GenBank/DDBJ databases">
        <title>Amycolatopsis taiwanensis NBRC 103393.</title>
        <authorList>
            <person name="Ichikawa N."/>
            <person name="Sato H."/>
            <person name="Tonouchi N."/>
        </authorList>
    </citation>
    <scope>NUCLEOTIDE SEQUENCE</scope>
    <source>
        <strain evidence="6">NBRC 103393</strain>
    </source>
</reference>
<dbReference type="PROSITE" id="PS50977">
    <property type="entry name" value="HTH_TETR_2"/>
    <property type="match status" value="1"/>
</dbReference>
<name>A0A9W6QVU4_9PSEU</name>
<dbReference type="GO" id="GO:0000976">
    <property type="term" value="F:transcription cis-regulatory region binding"/>
    <property type="evidence" value="ECO:0007669"/>
    <property type="project" value="TreeGrafter"/>
</dbReference>
<dbReference type="PANTHER" id="PTHR30055">
    <property type="entry name" value="HTH-TYPE TRANSCRIPTIONAL REGULATOR RUTR"/>
    <property type="match status" value="1"/>
</dbReference>
<dbReference type="SUPFAM" id="SSF46689">
    <property type="entry name" value="Homeodomain-like"/>
    <property type="match status" value="1"/>
</dbReference>
<evidence type="ECO:0000256" key="4">
    <source>
        <dbReference type="PROSITE-ProRule" id="PRU00335"/>
    </source>
</evidence>
<evidence type="ECO:0000256" key="2">
    <source>
        <dbReference type="ARBA" id="ARBA00023125"/>
    </source>
</evidence>
<keyword evidence="2 4" id="KW-0238">DNA-binding</keyword>
<dbReference type="AlphaFoldDB" id="A0A9W6QVU4"/>
<keyword evidence="1" id="KW-0805">Transcription regulation</keyword>
<dbReference type="InterPro" id="IPR001647">
    <property type="entry name" value="HTH_TetR"/>
</dbReference>
<dbReference type="PANTHER" id="PTHR30055:SF234">
    <property type="entry name" value="HTH-TYPE TRANSCRIPTIONAL REGULATOR BETI"/>
    <property type="match status" value="1"/>
</dbReference>